<organism evidence="2 3">
    <name type="scientific">Shouchella xiaoxiensis</name>
    <dbReference type="NCBI Taxonomy" id="766895"/>
    <lineage>
        <taxon>Bacteria</taxon>
        <taxon>Bacillati</taxon>
        <taxon>Bacillota</taxon>
        <taxon>Bacilli</taxon>
        <taxon>Bacillales</taxon>
        <taxon>Bacillaceae</taxon>
        <taxon>Shouchella</taxon>
    </lineage>
</organism>
<evidence type="ECO:0000313" key="2">
    <source>
        <dbReference type="EMBL" id="MBM7838508.1"/>
    </source>
</evidence>
<evidence type="ECO:0000313" key="3">
    <source>
        <dbReference type="Proteomes" id="UP001179280"/>
    </source>
</evidence>
<feature type="transmembrane region" description="Helical" evidence="1">
    <location>
        <begin position="7"/>
        <end position="25"/>
    </location>
</feature>
<keyword evidence="1" id="KW-0812">Transmembrane</keyword>
<proteinExistence type="predicted"/>
<reference evidence="2" key="1">
    <citation type="submission" date="2021-01" db="EMBL/GenBank/DDBJ databases">
        <title>Genomic Encyclopedia of Type Strains, Phase IV (KMG-IV): sequencing the most valuable type-strain genomes for metagenomic binning, comparative biology and taxonomic classification.</title>
        <authorList>
            <person name="Goeker M."/>
        </authorList>
    </citation>
    <scope>NUCLEOTIDE SEQUENCE</scope>
    <source>
        <strain evidence="2">DSM 21943</strain>
    </source>
</reference>
<comment type="caution">
    <text evidence="2">The sequence shown here is derived from an EMBL/GenBank/DDBJ whole genome shotgun (WGS) entry which is preliminary data.</text>
</comment>
<sequence length="61" mass="7535">MNLLFRWAFSFIAILILFYGLYFVFTHPIEQYGFRGFRFFLFIFIFCIFLYGIDLIRNQLT</sequence>
<accession>A0ABS2SSL4</accession>
<keyword evidence="1" id="KW-1133">Transmembrane helix</keyword>
<name>A0ABS2SSL4_9BACI</name>
<protein>
    <submittedName>
        <fullName evidence="2">Uncharacterized protein</fullName>
    </submittedName>
</protein>
<keyword evidence="1" id="KW-0472">Membrane</keyword>
<gene>
    <name evidence="2" type="ORF">JOC54_001764</name>
</gene>
<evidence type="ECO:0000256" key="1">
    <source>
        <dbReference type="SAM" id="Phobius"/>
    </source>
</evidence>
<keyword evidence="3" id="KW-1185">Reference proteome</keyword>
<dbReference type="RefSeq" id="WP_204465696.1">
    <property type="nucleotide sequence ID" value="NZ_JAFBCV010000004.1"/>
</dbReference>
<feature type="transmembrane region" description="Helical" evidence="1">
    <location>
        <begin position="37"/>
        <end position="56"/>
    </location>
</feature>
<dbReference type="EMBL" id="JAFBCV010000004">
    <property type="protein sequence ID" value="MBM7838508.1"/>
    <property type="molecule type" value="Genomic_DNA"/>
</dbReference>
<dbReference type="Proteomes" id="UP001179280">
    <property type="component" value="Unassembled WGS sequence"/>
</dbReference>